<sequence>MYYLTKLIVTCALVVAISEVARRHSLVAAVLASLPLVSVLAIVWLYLDTRDVEKVAGLARSIFWLVLPSLLLFVSLPILLRSGVNFVVSLSVSIGVTVAGYFLMMLVLHKLGVHL</sequence>
<protein>
    <recommendedName>
        <fullName evidence="4">DUF3147 family protein</fullName>
    </recommendedName>
</protein>
<reference evidence="2 3" key="1">
    <citation type="submission" date="2019-07" db="EMBL/GenBank/DDBJ databases">
        <authorList>
            <person name="Cremers G."/>
        </authorList>
    </citation>
    <scope>NUCLEOTIDE SEQUENCE [LARGE SCALE GENOMIC DNA]</scope>
</reference>
<keyword evidence="1" id="KW-0812">Transmembrane</keyword>
<evidence type="ECO:0000313" key="2">
    <source>
        <dbReference type="EMBL" id="VUZ85249.1"/>
    </source>
</evidence>
<keyword evidence="1" id="KW-1133">Transmembrane helix</keyword>
<evidence type="ECO:0008006" key="4">
    <source>
        <dbReference type="Google" id="ProtNLM"/>
    </source>
</evidence>
<dbReference type="NCBIfam" id="NF006749">
    <property type="entry name" value="PRK09272.1-2"/>
    <property type="match status" value="1"/>
</dbReference>
<name>A0A564ZIT7_9BACT</name>
<feature type="transmembrane region" description="Helical" evidence="1">
    <location>
        <begin position="28"/>
        <end position="47"/>
    </location>
</feature>
<feature type="transmembrane region" description="Helical" evidence="1">
    <location>
        <begin position="59"/>
        <end position="80"/>
    </location>
</feature>
<evidence type="ECO:0000313" key="3">
    <source>
        <dbReference type="Proteomes" id="UP000334340"/>
    </source>
</evidence>
<dbReference type="InterPro" id="IPR058117">
    <property type="entry name" value="BV97_02767-like"/>
</dbReference>
<accession>A0A564ZIT7</accession>
<dbReference type="AlphaFoldDB" id="A0A564ZIT7"/>
<feature type="transmembrane region" description="Helical" evidence="1">
    <location>
        <begin position="86"/>
        <end position="108"/>
    </location>
</feature>
<keyword evidence="1" id="KW-0472">Membrane</keyword>
<organism evidence="2 3">
    <name type="scientific">Candidatus Methylomirabilis lanthanidiphila</name>
    <dbReference type="NCBI Taxonomy" id="2211376"/>
    <lineage>
        <taxon>Bacteria</taxon>
        <taxon>Candidatus Methylomirabilota</taxon>
        <taxon>Candidatus Methylomirabilia</taxon>
        <taxon>Candidatus Methylomirabilales</taxon>
        <taxon>Candidatus Methylomirabilaceae</taxon>
        <taxon>Candidatus Methylomirabilis</taxon>
    </lineage>
</organism>
<dbReference type="EMBL" id="CABIKM010000025">
    <property type="protein sequence ID" value="VUZ85249.1"/>
    <property type="molecule type" value="Genomic_DNA"/>
</dbReference>
<gene>
    <name evidence="2" type="ORF">MELA_01631</name>
</gene>
<dbReference type="Proteomes" id="UP000334340">
    <property type="component" value="Unassembled WGS sequence"/>
</dbReference>
<evidence type="ECO:0000256" key="1">
    <source>
        <dbReference type="SAM" id="Phobius"/>
    </source>
</evidence>
<proteinExistence type="predicted"/>
<keyword evidence="3" id="KW-1185">Reference proteome</keyword>